<dbReference type="InterPro" id="IPR004853">
    <property type="entry name" value="Sugar_P_trans_dom"/>
</dbReference>
<feature type="transmembrane region" description="Helical" evidence="6">
    <location>
        <begin position="374"/>
        <end position="407"/>
    </location>
</feature>
<evidence type="ECO:0000313" key="9">
    <source>
        <dbReference type="Proteomes" id="UP000886653"/>
    </source>
</evidence>
<feature type="region of interest" description="Disordered" evidence="5">
    <location>
        <begin position="19"/>
        <end position="55"/>
    </location>
</feature>
<organism evidence="8 9">
    <name type="scientific">Cronartium quercuum f. sp. fusiforme G11</name>
    <dbReference type="NCBI Taxonomy" id="708437"/>
    <lineage>
        <taxon>Eukaryota</taxon>
        <taxon>Fungi</taxon>
        <taxon>Dikarya</taxon>
        <taxon>Basidiomycota</taxon>
        <taxon>Pucciniomycotina</taxon>
        <taxon>Pucciniomycetes</taxon>
        <taxon>Pucciniales</taxon>
        <taxon>Coleosporiaceae</taxon>
        <taxon>Cronartium</taxon>
    </lineage>
</organism>
<feature type="transmembrane region" description="Helical" evidence="6">
    <location>
        <begin position="223"/>
        <end position="242"/>
    </location>
</feature>
<feature type="transmembrane region" description="Helical" evidence="6">
    <location>
        <begin position="195"/>
        <end position="216"/>
    </location>
</feature>
<feature type="transmembrane region" description="Helical" evidence="6">
    <location>
        <begin position="335"/>
        <end position="358"/>
    </location>
</feature>
<keyword evidence="4 6" id="KW-0472">Membrane</keyword>
<feature type="transmembrane region" description="Helical" evidence="6">
    <location>
        <begin position="274"/>
        <end position="299"/>
    </location>
</feature>
<evidence type="ECO:0000256" key="3">
    <source>
        <dbReference type="ARBA" id="ARBA00022989"/>
    </source>
</evidence>
<dbReference type="InterPro" id="IPR050186">
    <property type="entry name" value="TPT_transporter"/>
</dbReference>
<keyword evidence="2 6" id="KW-0812">Transmembrane</keyword>
<dbReference type="EMBL" id="MU167224">
    <property type="protein sequence ID" value="KAG0149817.1"/>
    <property type="molecule type" value="Genomic_DNA"/>
</dbReference>
<protein>
    <recommendedName>
        <fullName evidence="7">Sugar phosphate transporter domain-containing protein</fullName>
    </recommendedName>
</protein>
<gene>
    <name evidence="8" type="ORF">CROQUDRAFT_668940</name>
</gene>
<evidence type="ECO:0000256" key="2">
    <source>
        <dbReference type="ARBA" id="ARBA00022692"/>
    </source>
</evidence>
<accession>A0A9P6NQH9</accession>
<keyword evidence="9" id="KW-1185">Reference proteome</keyword>
<evidence type="ECO:0000256" key="6">
    <source>
        <dbReference type="SAM" id="Phobius"/>
    </source>
</evidence>
<feature type="compositionally biased region" description="Low complexity" evidence="5">
    <location>
        <begin position="143"/>
        <end position="157"/>
    </location>
</feature>
<name>A0A9P6NQH9_9BASI</name>
<dbReference type="AlphaFoldDB" id="A0A9P6NQH9"/>
<proteinExistence type="predicted"/>
<dbReference type="Proteomes" id="UP000886653">
    <property type="component" value="Unassembled WGS sequence"/>
</dbReference>
<comment type="subcellular location">
    <subcellularLocation>
        <location evidence="1">Membrane</location>
        <topology evidence="1">Multi-pass membrane protein</topology>
    </subcellularLocation>
</comment>
<feature type="compositionally biased region" description="Low complexity" evidence="5">
    <location>
        <begin position="19"/>
        <end position="44"/>
    </location>
</feature>
<keyword evidence="3 6" id="KW-1133">Transmembrane helix</keyword>
<comment type="caution">
    <text evidence="8">The sequence shown here is derived from an EMBL/GenBank/DDBJ whole genome shotgun (WGS) entry which is preliminary data.</text>
</comment>
<reference evidence="8" key="1">
    <citation type="submission" date="2013-11" db="EMBL/GenBank/DDBJ databases">
        <title>Genome sequence of the fusiform rust pathogen reveals effectors for host alternation and coevolution with pine.</title>
        <authorList>
            <consortium name="DOE Joint Genome Institute"/>
            <person name="Smith K."/>
            <person name="Pendleton A."/>
            <person name="Kubisiak T."/>
            <person name="Anderson C."/>
            <person name="Salamov A."/>
            <person name="Aerts A."/>
            <person name="Riley R."/>
            <person name="Clum A."/>
            <person name="Lindquist E."/>
            <person name="Ence D."/>
            <person name="Campbell M."/>
            <person name="Kronenberg Z."/>
            <person name="Feau N."/>
            <person name="Dhillon B."/>
            <person name="Hamelin R."/>
            <person name="Burleigh J."/>
            <person name="Smith J."/>
            <person name="Yandell M."/>
            <person name="Nelson C."/>
            <person name="Grigoriev I."/>
            <person name="Davis J."/>
        </authorList>
    </citation>
    <scope>NUCLEOTIDE SEQUENCE</scope>
    <source>
        <strain evidence="8">G11</strain>
    </source>
</reference>
<dbReference type="PANTHER" id="PTHR11132">
    <property type="entry name" value="SOLUTE CARRIER FAMILY 35"/>
    <property type="match status" value="1"/>
</dbReference>
<feature type="transmembrane region" description="Helical" evidence="6">
    <location>
        <begin position="248"/>
        <end position="267"/>
    </location>
</feature>
<sequence length="411" mass="44712">MSPTTTNQTNLTHTISVWNSNDSESSASTTSPPSTSTSHSHSNEPINESPDIVQSNPNALKSYHQRLFPPWLIISTWITISSAVIFYNALILRDWGFPYPITLTTLHLTFQTCATQLLARFTTLLSSTSSNQSINSQYVVLPTRSSQDSPSTTSPPTIAKENNDDLMTSRNKVDHNGKINSNLPAIERDVYWKKVVPIGLLFSVSLVLSNAVYLYLSVAFIQMIKAASPVAVLLTSFAFGIYPPSSRLFGIVLLISIGIGIASYGEVAFSLAGFIMQVVAIVVEANRVVLIQMLLGTGLSPMTSLYFFAPVCLIINASLILPLEGLEAIRSIPKLGIWVIFSNASLTFLLNISAVYLIQLSSLILSLSKVVKDLILIFGSTFIIGNHSVTLIQCFGYLIALIGLVAYKKGI</sequence>
<feature type="domain" description="Sugar phosphate transporter" evidence="7">
    <location>
        <begin position="183"/>
        <end position="407"/>
    </location>
</feature>
<evidence type="ECO:0000256" key="5">
    <source>
        <dbReference type="SAM" id="MobiDB-lite"/>
    </source>
</evidence>
<evidence type="ECO:0000259" key="7">
    <source>
        <dbReference type="Pfam" id="PF03151"/>
    </source>
</evidence>
<evidence type="ECO:0000256" key="4">
    <source>
        <dbReference type="ARBA" id="ARBA00023136"/>
    </source>
</evidence>
<dbReference type="GO" id="GO:0016020">
    <property type="term" value="C:membrane"/>
    <property type="evidence" value="ECO:0007669"/>
    <property type="project" value="UniProtKB-SubCell"/>
</dbReference>
<feature type="transmembrane region" description="Helical" evidence="6">
    <location>
        <begin position="305"/>
        <end position="323"/>
    </location>
</feature>
<evidence type="ECO:0000256" key="1">
    <source>
        <dbReference type="ARBA" id="ARBA00004141"/>
    </source>
</evidence>
<evidence type="ECO:0000313" key="8">
    <source>
        <dbReference type="EMBL" id="KAG0149817.1"/>
    </source>
</evidence>
<feature type="region of interest" description="Disordered" evidence="5">
    <location>
        <begin position="143"/>
        <end position="163"/>
    </location>
</feature>
<feature type="transmembrane region" description="Helical" evidence="6">
    <location>
        <begin position="71"/>
        <end position="90"/>
    </location>
</feature>
<dbReference type="Pfam" id="PF03151">
    <property type="entry name" value="TPT"/>
    <property type="match status" value="1"/>
</dbReference>
<dbReference type="OrthoDB" id="6418713at2759"/>